<evidence type="ECO:0000313" key="2">
    <source>
        <dbReference type="EMBL" id="OJJ07456.1"/>
    </source>
</evidence>
<dbReference type="PRINTS" id="PR00081">
    <property type="entry name" value="GDHRDH"/>
</dbReference>
<dbReference type="GeneID" id="63733651"/>
<dbReference type="GO" id="GO:0016491">
    <property type="term" value="F:oxidoreductase activity"/>
    <property type="evidence" value="ECO:0007669"/>
    <property type="project" value="UniProtKB-KW"/>
</dbReference>
<dbReference type="Gene3D" id="3.40.50.720">
    <property type="entry name" value="NAD(P)-binding Rossmann-like Domain"/>
    <property type="match status" value="1"/>
</dbReference>
<gene>
    <name evidence="2" type="ORF">ASPVEDRAFT_877361</name>
</gene>
<dbReference type="PANTHER" id="PTHR43157:SF35">
    <property type="entry name" value="DEHYDROGENASE_REDUCTASE FAMILY PROTEIN, PUTATIVE-RELATED"/>
    <property type="match status" value="1"/>
</dbReference>
<evidence type="ECO:0000256" key="1">
    <source>
        <dbReference type="ARBA" id="ARBA00023002"/>
    </source>
</evidence>
<proteinExistence type="predicted"/>
<dbReference type="EMBL" id="KV878137">
    <property type="protein sequence ID" value="OJJ07456.1"/>
    <property type="molecule type" value="Genomic_DNA"/>
</dbReference>
<dbReference type="AlphaFoldDB" id="A0A1L9Q158"/>
<dbReference type="SUPFAM" id="SSF51735">
    <property type="entry name" value="NAD(P)-binding Rossmann-fold domains"/>
    <property type="match status" value="1"/>
</dbReference>
<evidence type="ECO:0008006" key="4">
    <source>
        <dbReference type="Google" id="ProtNLM"/>
    </source>
</evidence>
<accession>A0A1L9Q158</accession>
<dbReference type="InterPro" id="IPR002347">
    <property type="entry name" value="SDR_fam"/>
</dbReference>
<dbReference type="VEuPathDB" id="FungiDB:ASPVEDRAFT_877361"/>
<keyword evidence="3" id="KW-1185">Reference proteome</keyword>
<dbReference type="Proteomes" id="UP000184073">
    <property type="component" value="Unassembled WGS sequence"/>
</dbReference>
<dbReference type="RefSeq" id="XP_040673218.1">
    <property type="nucleotide sequence ID" value="XM_040818140.1"/>
</dbReference>
<name>A0A1L9Q158_ASPVE</name>
<reference evidence="3" key="1">
    <citation type="journal article" date="2017" name="Genome Biol.">
        <title>Comparative genomics reveals high biological diversity and specific adaptations in the industrially and medically important fungal genus Aspergillus.</title>
        <authorList>
            <person name="de Vries R.P."/>
            <person name="Riley R."/>
            <person name="Wiebenga A."/>
            <person name="Aguilar-Osorio G."/>
            <person name="Amillis S."/>
            <person name="Uchima C.A."/>
            <person name="Anderluh G."/>
            <person name="Asadollahi M."/>
            <person name="Askin M."/>
            <person name="Barry K."/>
            <person name="Battaglia E."/>
            <person name="Bayram O."/>
            <person name="Benocci T."/>
            <person name="Braus-Stromeyer S.A."/>
            <person name="Caldana C."/>
            <person name="Canovas D."/>
            <person name="Cerqueira G.C."/>
            <person name="Chen F."/>
            <person name="Chen W."/>
            <person name="Choi C."/>
            <person name="Clum A."/>
            <person name="Dos Santos R.A."/>
            <person name="Damasio A.R."/>
            <person name="Diallinas G."/>
            <person name="Emri T."/>
            <person name="Fekete E."/>
            <person name="Flipphi M."/>
            <person name="Freyberg S."/>
            <person name="Gallo A."/>
            <person name="Gournas C."/>
            <person name="Habgood R."/>
            <person name="Hainaut M."/>
            <person name="Harispe M.L."/>
            <person name="Henrissat B."/>
            <person name="Hilden K.S."/>
            <person name="Hope R."/>
            <person name="Hossain A."/>
            <person name="Karabika E."/>
            <person name="Karaffa L."/>
            <person name="Karanyi Z."/>
            <person name="Krasevec N."/>
            <person name="Kuo A."/>
            <person name="Kusch H."/>
            <person name="LaButti K."/>
            <person name="Lagendijk E.L."/>
            <person name="Lapidus A."/>
            <person name="Levasseur A."/>
            <person name="Lindquist E."/>
            <person name="Lipzen A."/>
            <person name="Logrieco A.F."/>
            <person name="MacCabe A."/>
            <person name="Maekelae M.R."/>
            <person name="Malavazi I."/>
            <person name="Melin P."/>
            <person name="Meyer V."/>
            <person name="Mielnichuk N."/>
            <person name="Miskei M."/>
            <person name="Molnar A.P."/>
            <person name="Mule G."/>
            <person name="Ngan C.Y."/>
            <person name="Orejas M."/>
            <person name="Orosz E."/>
            <person name="Ouedraogo J.P."/>
            <person name="Overkamp K.M."/>
            <person name="Park H.-S."/>
            <person name="Perrone G."/>
            <person name="Piumi F."/>
            <person name="Punt P.J."/>
            <person name="Ram A.F."/>
            <person name="Ramon A."/>
            <person name="Rauscher S."/>
            <person name="Record E."/>
            <person name="Riano-Pachon D.M."/>
            <person name="Robert V."/>
            <person name="Roehrig J."/>
            <person name="Ruller R."/>
            <person name="Salamov A."/>
            <person name="Salih N.S."/>
            <person name="Samson R.A."/>
            <person name="Sandor E."/>
            <person name="Sanguinetti M."/>
            <person name="Schuetze T."/>
            <person name="Sepcic K."/>
            <person name="Shelest E."/>
            <person name="Sherlock G."/>
            <person name="Sophianopoulou V."/>
            <person name="Squina F.M."/>
            <person name="Sun H."/>
            <person name="Susca A."/>
            <person name="Todd R.B."/>
            <person name="Tsang A."/>
            <person name="Unkles S.E."/>
            <person name="van de Wiele N."/>
            <person name="van Rossen-Uffink D."/>
            <person name="Oliveira J.V."/>
            <person name="Vesth T.C."/>
            <person name="Visser J."/>
            <person name="Yu J.-H."/>
            <person name="Zhou M."/>
            <person name="Andersen M.R."/>
            <person name="Archer D.B."/>
            <person name="Baker S.E."/>
            <person name="Benoit I."/>
            <person name="Brakhage A.A."/>
            <person name="Braus G.H."/>
            <person name="Fischer R."/>
            <person name="Frisvad J.C."/>
            <person name="Goldman G.H."/>
            <person name="Houbraken J."/>
            <person name="Oakley B."/>
            <person name="Pocsi I."/>
            <person name="Scazzocchio C."/>
            <person name="Seiboth B."/>
            <person name="vanKuyk P.A."/>
            <person name="Wortman J."/>
            <person name="Dyer P.S."/>
            <person name="Grigoriev I.V."/>
        </authorList>
    </citation>
    <scope>NUCLEOTIDE SEQUENCE [LARGE SCALE GENOMIC DNA]</scope>
    <source>
        <strain evidence="3">CBS 583.65</strain>
    </source>
</reference>
<organism evidence="2 3">
    <name type="scientific">Aspergillus versicolor CBS 583.65</name>
    <dbReference type="NCBI Taxonomy" id="1036611"/>
    <lineage>
        <taxon>Eukaryota</taxon>
        <taxon>Fungi</taxon>
        <taxon>Dikarya</taxon>
        <taxon>Ascomycota</taxon>
        <taxon>Pezizomycotina</taxon>
        <taxon>Eurotiomycetes</taxon>
        <taxon>Eurotiomycetidae</taxon>
        <taxon>Eurotiales</taxon>
        <taxon>Aspergillaceae</taxon>
        <taxon>Aspergillus</taxon>
        <taxon>Aspergillus subgen. Nidulantes</taxon>
    </lineage>
</organism>
<dbReference type="PANTHER" id="PTHR43157">
    <property type="entry name" value="PHOSPHATIDYLINOSITOL-GLYCAN BIOSYNTHESIS CLASS F PROTEIN-RELATED"/>
    <property type="match status" value="1"/>
</dbReference>
<protein>
    <recommendedName>
        <fullName evidence="4">Short-chain dehydrogenase/reductase family protein</fullName>
    </recommendedName>
</protein>
<dbReference type="InterPro" id="IPR036291">
    <property type="entry name" value="NAD(P)-bd_dom_sf"/>
</dbReference>
<evidence type="ECO:0000313" key="3">
    <source>
        <dbReference type="Proteomes" id="UP000184073"/>
    </source>
</evidence>
<sequence length="345" mass="37776">MTTSTDLGPAGSFILYFLKSLTVFRFAKTTPIDLTGQTAIITGGYSGIGYKCAEILLANKLSHLVITVRNEKKGNEAAAKLRSLHPGAIIEVWPLDMLSYDSIQAFIKRCNDDLPRIDFIILNAGMVSGEFSINESTGHEVCFQVNYLSTALLTILLLPILKAKRNPKQDKPSRITIVGSGLALSANFPERNSQGVVAAFDSREYFDPVDRYSTTKLLLLIFLSKIAPYVDPSDVVINIADPGFVATPGLDRNVSPLLRYINGLSRKLVARSIYSGGWAYVDAAVVKLDTTHGSWISNWDVYAFPKSMYSPDGKRAGDKLWEETLEDLNWAGVRGILSAMGKGNA</sequence>
<dbReference type="Pfam" id="PF00106">
    <property type="entry name" value="adh_short"/>
    <property type="match status" value="1"/>
</dbReference>
<dbReference type="STRING" id="1036611.A0A1L9Q158"/>
<dbReference type="OrthoDB" id="191139at2759"/>
<keyword evidence="1" id="KW-0560">Oxidoreductase</keyword>